<evidence type="ECO:0000313" key="2">
    <source>
        <dbReference type="EMBL" id="PRX98882.1"/>
    </source>
</evidence>
<dbReference type="InterPro" id="IPR024072">
    <property type="entry name" value="DHFR-like_dom_sf"/>
</dbReference>
<dbReference type="RefSeq" id="WP_106246448.1">
    <property type="nucleotide sequence ID" value="NZ_PVZC01000004.1"/>
</dbReference>
<dbReference type="AlphaFoldDB" id="A0A2T0Q4Z9"/>
<keyword evidence="3" id="KW-1185">Reference proteome</keyword>
<dbReference type="GO" id="GO:0009231">
    <property type="term" value="P:riboflavin biosynthetic process"/>
    <property type="evidence" value="ECO:0007669"/>
    <property type="project" value="InterPro"/>
</dbReference>
<sequence>MRRLVYYVATTIDGFIAAPDGGMAAFPTEGDHIEAIIAEYPETIPGHMRDQMGLDAPNRHFDTVVMGRGTYQPAVDLGVPNLYPQLRQYVVTRTMERSPHPAVELVTGDPVAKVRELKAEDGLDIWLCGGGALAGVLYPEVDELFVKINPVVFGSGTPLFGMDFQPSAFEPAGTTAYRSGVVTARYLRP</sequence>
<feature type="domain" description="Bacterial bifunctional deaminase-reductase C-terminal" evidence="1">
    <location>
        <begin position="4"/>
        <end position="182"/>
    </location>
</feature>
<protein>
    <submittedName>
        <fullName evidence="2">Dihydrofolate reductase</fullName>
    </submittedName>
</protein>
<dbReference type="InterPro" id="IPR050765">
    <property type="entry name" value="Riboflavin_Biosynth_HTPR"/>
</dbReference>
<comment type="caution">
    <text evidence="2">The sequence shown here is derived from an EMBL/GenBank/DDBJ whole genome shotgun (WGS) entry which is preliminary data.</text>
</comment>
<dbReference type="OrthoDB" id="195113at2"/>
<dbReference type="PANTHER" id="PTHR38011:SF11">
    <property type="entry name" value="2,5-DIAMINO-6-RIBOSYLAMINO-4(3H)-PYRIMIDINONE 5'-PHOSPHATE REDUCTASE"/>
    <property type="match status" value="1"/>
</dbReference>
<proteinExistence type="predicted"/>
<dbReference type="Pfam" id="PF01872">
    <property type="entry name" value="RibD_C"/>
    <property type="match status" value="1"/>
</dbReference>
<reference evidence="2 3" key="1">
    <citation type="submission" date="2018-03" db="EMBL/GenBank/DDBJ databases">
        <title>Genomic Encyclopedia of Archaeal and Bacterial Type Strains, Phase II (KMG-II): from individual species to whole genera.</title>
        <authorList>
            <person name="Goeker M."/>
        </authorList>
    </citation>
    <scope>NUCLEOTIDE SEQUENCE [LARGE SCALE GENOMIC DNA]</scope>
    <source>
        <strain evidence="2 3">DSM 45601</strain>
    </source>
</reference>
<gene>
    <name evidence="2" type="ORF">CLV72_104462</name>
</gene>
<dbReference type="SUPFAM" id="SSF53597">
    <property type="entry name" value="Dihydrofolate reductase-like"/>
    <property type="match status" value="1"/>
</dbReference>
<accession>A0A2T0Q4Z9</accession>
<dbReference type="EMBL" id="PVZC01000004">
    <property type="protein sequence ID" value="PRX98882.1"/>
    <property type="molecule type" value="Genomic_DNA"/>
</dbReference>
<dbReference type="Gene3D" id="3.40.430.10">
    <property type="entry name" value="Dihydrofolate Reductase, subunit A"/>
    <property type="match status" value="1"/>
</dbReference>
<dbReference type="PANTHER" id="PTHR38011">
    <property type="entry name" value="DIHYDROFOLATE REDUCTASE FAMILY PROTEIN (AFU_ORTHOLOGUE AFUA_8G06820)"/>
    <property type="match status" value="1"/>
</dbReference>
<evidence type="ECO:0000259" key="1">
    <source>
        <dbReference type="Pfam" id="PF01872"/>
    </source>
</evidence>
<name>A0A2T0Q4Z9_9ACTN</name>
<evidence type="ECO:0000313" key="3">
    <source>
        <dbReference type="Proteomes" id="UP000237846"/>
    </source>
</evidence>
<organism evidence="2 3">
    <name type="scientific">Allonocardiopsis opalescens</name>
    <dbReference type="NCBI Taxonomy" id="1144618"/>
    <lineage>
        <taxon>Bacteria</taxon>
        <taxon>Bacillati</taxon>
        <taxon>Actinomycetota</taxon>
        <taxon>Actinomycetes</taxon>
        <taxon>Streptosporangiales</taxon>
        <taxon>Allonocardiopsis</taxon>
    </lineage>
</organism>
<dbReference type="Proteomes" id="UP000237846">
    <property type="component" value="Unassembled WGS sequence"/>
</dbReference>
<dbReference type="GO" id="GO:0008703">
    <property type="term" value="F:5-amino-6-(5-phosphoribosylamino)uracil reductase activity"/>
    <property type="evidence" value="ECO:0007669"/>
    <property type="project" value="InterPro"/>
</dbReference>
<dbReference type="InterPro" id="IPR002734">
    <property type="entry name" value="RibDG_C"/>
</dbReference>